<proteinExistence type="predicted"/>
<comment type="caution">
    <text evidence="3">The sequence shown here is derived from an EMBL/GenBank/DDBJ whole genome shotgun (WGS) entry which is preliminary data.</text>
</comment>
<evidence type="ECO:0000256" key="1">
    <source>
        <dbReference type="ARBA" id="ARBA00022801"/>
    </source>
</evidence>
<gene>
    <name evidence="3" type="ORF">KHLLAP_LOCUS5821</name>
</gene>
<dbReference type="SUPFAM" id="SSF53474">
    <property type="entry name" value="alpha/beta-Hydrolases"/>
    <property type="match status" value="1"/>
</dbReference>
<name>A0AAI8YFG9_9PEZI</name>
<dbReference type="AlphaFoldDB" id="A0AAI8YFG9"/>
<dbReference type="GO" id="GO:0016787">
    <property type="term" value="F:hydrolase activity"/>
    <property type="evidence" value="ECO:0007669"/>
    <property type="project" value="UniProtKB-KW"/>
</dbReference>
<dbReference type="InterPro" id="IPR050300">
    <property type="entry name" value="GDXG_lipolytic_enzyme"/>
</dbReference>
<dbReference type="PANTHER" id="PTHR48081">
    <property type="entry name" value="AB HYDROLASE SUPERFAMILY PROTEIN C4A8.06C"/>
    <property type="match status" value="1"/>
</dbReference>
<evidence type="ECO:0000259" key="2">
    <source>
        <dbReference type="Pfam" id="PF07859"/>
    </source>
</evidence>
<dbReference type="Pfam" id="PF07859">
    <property type="entry name" value="Abhydrolase_3"/>
    <property type="match status" value="1"/>
</dbReference>
<feature type="domain" description="Alpha/beta hydrolase fold-3" evidence="2">
    <location>
        <begin position="84"/>
        <end position="282"/>
    </location>
</feature>
<dbReference type="EMBL" id="CAUWAG010000007">
    <property type="protein sequence ID" value="CAJ2505353.1"/>
    <property type="molecule type" value="Genomic_DNA"/>
</dbReference>
<dbReference type="Proteomes" id="UP001295740">
    <property type="component" value="Unassembled WGS sequence"/>
</dbReference>
<evidence type="ECO:0000313" key="4">
    <source>
        <dbReference type="Proteomes" id="UP001295740"/>
    </source>
</evidence>
<protein>
    <submittedName>
        <fullName evidence="3">Uu.00g127470.m01.CDS01</fullName>
    </submittedName>
</protein>
<dbReference type="InterPro" id="IPR029058">
    <property type="entry name" value="AB_hydrolase_fold"/>
</dbReference>
<dbReference type="InterPro" id="IPR013094">
    <property type="entry name" value="AB_hydrolase_3"/>
</dbReference>
<organism evidence="3 4">
    <name type="scientific">Anthostomella pinea</name>
    <dbReference type="NCBI Taxonomy" id="933095"/>
    <lineage>
        <taxon>Eukaryota</taxon>
        <taxon>Fungi</taxon>
        <taxon>Dikarya</taxon>
        <taxon>Ascomycota</taxon>
        <taxon>Pezizomycotina</taxon>
        <taxon>Sordariomycetes</taxon>
        <taxon>Xylariomycetidae</taxon>
        <taxon>Xylariales</taxon>
        <taxon>Xylariaceae</taxon>
        <taxon>Anthostomella</taxon>
    </lineage>
</organism>
<dbReference type="Gene3D" id="3.40.50.1820">
    <property type="entry name" value="alpha/beta hydrolase"/>
    <property type="match status" value="1"/>
</dbReference>
<keyword evidence="1" id="KW-0378">Hydrolase</keyword>
<sequence length="375" mass="41773">MTDGTVVAQLPLLSRIYHGASIAAVQGFMASMRIYEQWHSWYYATDLNPPSIVKTYECRPSLPIRTFFPESYDQTAPQTLPMLFSIHGGGFCIGDPQDDDAWNVSFANAHDILVVALNYRKAPFYPFPTAIHDLEALMLAVYDDESLPINKSRIAVGGFSAGGNLTLSVCQLPSIREKVKPTAALSIYSVVDQSIPSEEKVKMRYYKPNLGPGLRSSPTDFLARFAPTFTWSYVPVGEDLQNPLVSPSFAPPETLPLYIFILAAELDQLAPEAWRMASKWAGRPVPPLTEKVGQEQPASEKGGLVLDDERFVFEHIGGDGKSSVRWLLVPDQLHGFDHLPPHVHGSEEAFQDAQLKTKKYQELLGDWLHKVVWKA</sequence>
<reference evidence="3" key="1">
    <citation type="submission" date="2023-10" db="EMBL/GenBank/DDBJ databases">
        <authorList>
            <person name="Hackl T."/>
        </authorList>
    </citation>
    <scope>NUCLEOTIDE SEQUENCE</scope>
</reference>
<accession>A0AAI8YFG9</accession>
<evidence type="ECO:0000313" key="3">
    <source>
        <dbReference type="EMBL" id="CAJ2505353.1"/>
    </source>
</evidence>
<dbReference type="PANTHER" id="PTHR48081:SF8">
    <property type="entry name" value="ALPHA_BETA HYDROLASE FOLD-3 DOMAIN-CONTAINING PROTEIN-RELATED"/>
    <property type="match status" value="1"/>
</dbReference>
<keyword evidence="4" id="KW-1185">Reference proteome</keyword>